<organism evidence="1 2">
    <name type="scientific">Aspergillus pseudoustus</name>
    <dbReference type="NCBI Taxonomy" id="1810923"/>
    <lineage>
        <taxon>Eukaryota</taxon>
        <taxon>Fungi</taxon>
        <taxon>Dikarya</taxon>
        <taxon>Ascomycota</taxon>
        <taxon>Pezizomycotina</taxon>
        <taxon>Eurotiomycetes</taxon>
        <taxon>Eurotiomycetidae</taxon>
        <taxon>Eurotiales</taxon>
        <taxon>Aspergillaceae</taxon>
        <taxon>Aspergillus</taxon>
        <taxon>Aspergillus subgen. Nidulantes</taxon>
    </lineage>
</organism>
<dbReference type="EMBL" id="JBFXLU010000116">
    <property type="protein sequence ID" value="KAL2840878.1"/>
    <property type="molecule type" value="Genomic_DNA"/>
</dbReference>
<name>A0ABR4JLH1_9EURO</name>
<evidence type="ECO:0000313" key="1">
    <source>
        <dbReference type="EMBL" id="KAL2840878.1"/>
    </source>
</evidence>
<dbReference type="Proteomes" id="UP001610446">
    <property type="component" value="Unassembled WGS sequence"/>
</dbReference>
<accession>A0ABR4JLH1</accession>
<evidence type="ECO:0000313" key="2">
    <source>
        <dbReference type="Proteomes" id="UP001610446"/>
    </source>
</evidence>
<dbReference type="PANTHER" id="PTHR35179">
    <property type="entry name" value="PROTEIN CBG02620"/>
    <property type="match status" value="1"/>
</dbReference>
<dbReference type="PANTHER" id="PTHR35179:SF2">
    <property type="entry name" value="START DOMAIN-CONTAINING PROTEIN"/>
    <property type="match status" value="1"/>
</dbReference>
<gene>
    <name evidence="1" type="ORF">BJY01DRAFT_236580</name>
</gene>
<sequence length="333" mass="37902">MSSMYPEAGLRLLRYSRLIKGDTLAPTSISDVKNLCSYRWIESRVPIIAVPDSGPFYIAQNAARHPDSPLEPLFRALYTNRPSFDIHSVDLVSDRNNIWKLMSFVNPSLERDKLEVFTIEVEVTQDTSIFCRVETATFEVIGPNMFKGYRSEFEEAYATEIVENGGMRILLRYETDGYIQSPVEDNEEASSMPEPHRLLSSKPPYAASDQSALMIKEEGRQAVAPDSILEIKTLSQTLNLVRAYHNHGLFDYPNVETVADKLIEWEESHHADLAKLTALIKTIISVVKENGGKAFVRYNEERDKLAVWKDDNRKKLLPDDLYARFEKGECCLA</sequence>
<reference evidence="1 2" key="1">
    <citation type="submission" date="2024-07" db="EMBL/GenBank/DDBJ databases">
        <title>Section-level genome sequencing and comparative genomics of Aspergillus sections Usti and Cavernicolus.</title>
        <authorList>
            <consortium name="Lawrence Berkeley National Laboratory"/>
            <person name="Nybo J.L."/>
            <person name="Vesth T.C."/>
            <person name="Theobald S."/>
            <person name="Frisvad J.C."/>
            <person name="Larsen T.O."/>
            <person name="Kjaerboelling I."/>
            <person name="Rothschild-Mancinelli K."/>
            <person name="Lyhne E.K."/>
            <person name="Kogle M.E."/>
            <person name="Barry K."/>
            <person name="Clum A."/>
            <person name="Na H."/>
            <person name="Ledsgaard L."/>
            <person name="Lin J."/>
            <person name="Lipzen A."/>
            <person name="Kuo A."/>
            <person name="Riley R."/>
            <person name="Mondo S."/>
            <person name="Labutti K."/>
            <person name="Haridas S."/>
            <person name="Pangalinan J."/>
            <person name="Salamov A.A."/>
            <person name="Simmons B.A."/>
            <person name="Magnuson J.K."/>
            <person name="Chen J."/>
            <person name="Drula E."/>
            <person name="Henrissat B."/>
            <person name="Wiebenga A."/>
            <person name="Lubbers R.J."/>
            <person name="Gomes A.C."/>
            <person name="Makela M.R."/>
            <person name="Stajich J."/>
            <person name="Grigoriev I.V."/>
            <person name="Mortensen U.H."/>
            <person name="De Vries R.P."/>
            <person name="Baker S.E."/>
            <person name="Andersen M.R."/>
        </authorList>
    </citation>
    <scope>NUCLEOTIDE SEQUENCE [LARGE SCALE GENOMIC DNA]</scope>
    <source>
        <strain evidence="1 2">CBS 123904</strain>
    </source>
</reference>
<proteinExistence type="predicted"/>
<keyword evidence="2" id="KW-1185">Reference proteome</keyword>
<protein>
    <recommendedName>
        <fullName evidence="3">Geranylgeranyl pyrophosphate synthetase</fullName>
    </recommendedName>
</protein>
<comment type="caution">
    <text evidence="1">The sequence shown here is derived from an EMBL/GenBank/DDBJ whole genome shotgun (WGS) entry which is preliminary data.</text>
</comment>
<evidence type="ECO:0008006" key="3">
    <source>
        <dbReference type="Google" id="ProtNLM"/>
    </source>
</evidence>